<evidence type="ECO:0000313" key="1">
    <source>
        <dbReference type="EMBL" id="MBB6229180.1"/>
    </source>
</evidence>
<name>A0A841L9S3_9SPHN</name>
<reference evidence="1 2" key="1">
    <citation type="submission" date="2020-08" db="EMBL/GenBank/DDBJ databases">
        <title>Genomic Encyclopedia of Type Strains, Phase IV (KMG-IV): sequencing the most valuable type-strain genomes for metagenomic binning, comparative biology and taxonomic classification.</title>
        <authorList>
            <person name="Goeker M."/>
        </authorList>
    </citation>
    <scope>NUCLEOTIDE SEQUENCE [LARGE SCALE GENOMIC DNA]</scope>
    <source>
        <strain evidence="1 2">DSM 102189</strain>
    </source>
</reference>
<accession>A0A841L9S3</accession>
<dbReference type="AlphaFoldDB" id="A0A841L9S3"/>
<keyword evidence="2" id="KW-1185">Reference proteome</keyword>
<sequence>MPELFREGGLRYFFYANEGSPREPVHVHVRRGREEAKFWLRPLVSLSYNDGLSARELREAGQVVLRERERIERAWNDFFA</sequence>
<protein>
    <recommendedName>
        <fullName evidence="3">DUF4160 domain-containing protein</fullName>
    </recommendedName>
</protein>
<dbReference type="EMBL" id="JACIIV010000034">
    <property type="protein sequence ID" value="MBB6229180.1"/>
    <property type="molecule type" value="Genomic_DNA"/>
</dbReference>
<proteinExistence type="predicted"/>
<dbReference type="InterPro" id="IPR025427">
    <property type="entry name" value="DUF4160"/>
</dbReference>
<gene>
    <name evidence="1" type="ORF">FHS79_003381</name>
</gene>
<evidence type="ECO:0000313" key="2">
    <source>
        <dbReference type="Proteomes" id="UP000538147"/>
    </source>
</evidence>
<dbReference type="Proteomes" id="UP000538147">
    <property type="component" value="Unassembled WGS sequence"/>
</dbReference>
<dbReference type="Pfam" id="PF13711">
    <property type="entry name" value="DUF4160"/>
    <property type="match status" value="1"/>
</dbReference>
<comment type="caution">
    <text evidence="1">The sequence shown here is derived from an EMBL/GenBank/DDBJ whole genome shotgun (WGS) entry which is preliminary data.</text>
</comment>
<organism evidence="1 2">
    <name type="scientific">Polymorphobacter multimanifer</name>
    <dbReference type="NCBI Taxonomy" id="1070431"/>
    <lineage>
        <taxon>Bacteria</taxon>
        <taxon>Pseudomonadati</taxon>
        <taxon>Pseudomonadota</taxon>
        <taxon>Alphaproteobacteria</taxon>
        <taxon>Sphingomonadales</taxon>
        <taxon>Sphingosinicellaceae</taxon>
        <taxon>Polymorphobacter</taxon>
    </lineage>
</organism>
<dbReference type="RefSeq" id="WP_184202678.1">
    <property type="nucleotide sequence ID" value="NZ_BMOX01000145.1"/>
</dbReference>
<evidence type="ECO:0008006" key="3">
    <source>
        <dbReference type="Google" id="ProtNLM"/>
    </source>
</evidence>